<organism evidence="1 2">
    <name type="scientific">Acaulospora colombiana</name>
    <dbReference type="NCBI Taxonomy" id="27376"/>
    <lineage>
        <taxon>Eukaryota</taxon>
        <taxon>Fungi</taxon>
        <taxon>Fungi incertae sedis</taxon>
        <taxon>Mucoromycota</taxon>
        <taxon>Glomeromycotina</taxon>
        <taxon>Glomeromycetes</taxon>
        <taxon>Diversisporales</taxon>
        <taxon>Acaulosporaceae</taxon>
        <taxon>Acaulospora</taxon>
    </lineage>
</organism>
<keyword evidence="2" id="KW-1185">Reference proteome</keyword>
<protein>
    <submittedName>
        <fullName evidence="1">9361_t:CDS:1</fullName>
    </submittedName>
</protein>
<name>A0ACA9M3L0_9GLOM</name>
<comment type="caution">
    <text evidence="1">The sequence shown here is derived from an EMBL/GenBank/DDBJ whole genome shotgun (WGS) entry which is preliminary data.</text>
</comment>
<sequence length="113" mass="12832">MAFGTIEHLATLQDLPFGKSTLISSFEEQGDSSADQRGMDEVAENQILQEQYDDIKLLREANDGMYNVHKSCKPKKEEFGIVGVQVAGQTMRLNVLMRDNADIHRYYHILEAK</sequence>
<evidence type="ECO:0000313" key="2">
    <source>
        <dbReference type="Proteomes" id="UP000789525"/>
    </source>
</evidence>
<reference evidence="1" key="1">
    <citation type="submission" date="2021-06" db="EMBL/GenBank/DDBJ databases">
        <authorList>
            <person name="Kallberg Y."/>
            <person name="Tangrot J."/>
            <person name="Rosling A."/>
        </authorList>
    </citation>
    <scope>NUCLEOTIDE SEQUENCE</scope>
    <source>
        <strain evidence="1">CL356</strain>
    </source>
</reference>
<feature type="non-terminal residue" evidence="1">
    <location>
        <position position="113"/>
    </location>
</feature>
<dbReference type="Proteomes" id="UP000789525">
    <property type="component" value="Unassembled WGS sequence"/>
</dbReference>
<proteinExistence type="predicted"/>
<evidence type="ECO:0000313" key="1">
    <source>
        <dbReference type="EMBL" id="CAG8563665.1"/>
    </source>
</evidence>
<accession>A0ACA9M3L0</accession>
<gene>
    <name evidence="1" type="ORF">ACOLOM_LOCUS5329</name>
</gene>
<dbReference type="EMBL" id="CAJVPT010009667">
    <property type="protein sequence ID" value="CAG8563665.1"/>
    <property type="molecule type" value="Genomic_DNA"/>
</dbReference>